<evidence type="ECO:0000313" key="1">
    <source>
        <dbReference type="EMBL" id="HIX01398.1"/>
    </source>
</evidence>
<protein>
    <submittedName>
        <fullName evidence="1">YueI family protein</fullName>
    </submittedName>
</protein>
<reference evidence="1" key="2">
    <citation type="submission" date="2021-04" db="EMBL/GenBank/DDBJ databases">
        <authorList>
            <person name="Gilroy R."/>
        </authorList>
    </citation>
    <scope>NUCLEOTIDE SEQUENCE</scope>
    <source>
        <strain evidence="1">6627</strain>
    </source>
</reference>
<dbReference type="Gene3D" id="3.30.1330.30">
    <property type="match status" value="1"/>
</dbReference>
<dbReference type="Proteomes" id="UP000823963">
    <property type="component" value="Unassembled WGS sequence"/>
</dbReference>
<gene>
    <name evidence="1" type="ORF">H9861_01405</name>
</gene>
<dbReference type="Pfam" id="PF07997">
    <property type="entry name" value="DUF1694"/>
    <property type="match status" value="1"/>
</dbReference>
<dbReference type="PIRSF" id="PIRSF034303">
    <property type="entry name" value="DUF1694"/>
    <property type="match status" value="1"/>
</dbReference>
<proteinExistence type="predicted"/>
<dbReference type="EMBL" id="DXFP01000009">
    <property type="protein sequence ID" value="HIX01398.1"/>
    <property type="molecule type" value="Genomic_DNA"/>
</dbReference>
<dbReference type="AlphaFoldDB" id="A0A9D1UVZ2"/>
<dbReference type="InterPro" id="IPR012543">
    <property type="entry name" value="DUF1694"/>
</dbReference>
<organism evidence="1 2">
    <name type="scientific">Candidatus Ligilactobacillus excrementigallinarum</name>
    <dbReference type="NCBI Taxonomy" id="2838641"/>
    <lineage>
        <taxon>Bacteria</taxon>
        <taxon>Bacillati</taxon>
        <taxon>Bacillota</taxon>
        <taxon>Bacilli</taxon>
        <taxon>Lactobacillales</taxon>
        <taxon>Lactobacillaceae</taxon>
        <taxon>Ligilactobacillus</taxon>
    </lineage>
</organism>
<accession>A0A9D1UVZ2</accession>
<dbReference type="InterPro" id="IPR029064">
    <property type="entry name" value="Ribosomal_eL30-like_sf"/>
</dbReference>
<sequence length="154" mass="17719">MSDEFQNHLNKSLYGTPQINPDERRKYLGTFRERVALTITFAQLTSNQYFEALKKEMLKHPDFNLIINGNVSQTYLSKLLKLANENQISFTCNTDSDLPHDNNDFAVILTAKKQAIHQDIVDVAQLYPAEIPPAPNNSNKSKKKFSFMDLFHKK</sequence>
<dbReference type="SUPFAM" id="SSF160515">
    <property type="entry name" value="YueI-like"/>
    <property type="match status" value="1"/>
</dbReference>
<comment type="caution">
    <text evidence="1">The sequence shown here is derived from an EMBL/GenBank/DDBJ whole genome shotgun (WGS) entry which is preliminary data.</text>
</comment>
<name>A0A9D1UVZ2_9LACO</name>
<reference evidence="1" key="1">
    <citation type="journal article" date="2021" name="PeerJ">
        <title>Extensive microbial diversity within the chicken gut microbiome revealed by metagenomics and culture.</title>
        <authorList>
            <person name="Gilroy R."/>
            <person name="Ravi A."/>
            <person name="Getino M."/>
            <person name="Pursley I."/>
            <person name="Horton D.L."/>
            <person name="Alikhan N.F."/>
            <person name="Baker D."/>
            <person name="Gharbi K."/>
            <person name="Hall N."/>
            <person name="Watson M."/>
            <person name="Adriaenssens E.M."/>
            <person name="Foster-Nyarko E."/>
            <person name="Jarju S."/>
            <person name="Secka A."/>
            <person name="Antonio M."/>
            <person name="Oren A."/>
            <person name="Chaudhuri R.R."/>
            <person name="La Ragione R."/>
            <person name="Hildebrand F."/>
            <person name="Pallen M.J."/>
        </authorList>
    </citation>
    <scope>NUCLEOTIDE SEQUENCE</scope>
    <source>
        <strain evidence="1">6627</strain>
    </source>
</reference>
<evidence type="ECO:0000313" key="2">
    <source>
        <dbReference type="Proteomes" id="UP000823963"/>
    </source>
</evidence>